<evidence type="ECO:0000256" key="4">
    <source>
        <dbReference type="PROSITE-ProRule" id="PRU00175"/>
    </source>
</evidence>
<keyword evidence="7" id="KW-1185">Reference proteome</keyword>
<organism evidence="6 7">
    <name type="scientific">Rhamnusium bicolor</name>
    <dbReference type="NCBI Taxonomy" id="1586634"/>
    <lineage>
        <taxon>Eukaryota</taxon>
        <taxon>Metazoa</taxon>
        <taxon>Ecdysozoa</taxon>
        <taxon>Arthropoda</taxon>
        <taxon>Hexapoda</taxon>
        <taxon>Insecta</taxon>
        <taxon>Pterygota</taxon>
        <taxon>Neoptera</taxon>
        <taxon>Endopterygota</taxon>
        <taxon>Coleoptera</taxon>
        <taxon>Polyphaga</taxon>
        <taxon>Cucujiformia</taxon>
        <taxon>Chrysomeloidea</taxon>
        <taxon>Cerambycidae</taxon>
        <taxon>Lepturinae</taxon>
        <taxon>Rhagiini</taxon>
        <taxon>Rhamnusium</taxon>
    </lineage>
</organism>
<dbReference type="AlphaFoldDB" id="A0AAV8WQW3"/>
<evidence type="ECO:0000313" key="6">
    <source>
        <dbReference type="EMBL" id="KAJ8929155.1"/>
    </source>
</evidence>
<dbReference type="GO" id="GO:0008270">
    <property type="term" value="F:zinc ion binding"/>
    <property type="evidence" value="ECO:0007669"/>
    <property type="project" value="UniProtKB-KW"/>
</dbReference>
<dbReference type="GO" id="GO:0005737">
    <property type="term" value="C:cytoplasm"/>
    <property type="evidence" value="ECO:0007669"/>
    <property type="project" value="TreeGrafter"/>
</dbReference>
<comment type="caution">
    <text evidence="6">The sequence shown here is derived from an EMBL/GenBank/DDBJ whole genome shotgun (WGS) entry which is preliminary data.</text>
</comment>
<dbReference type="GO" id="GO:0043161">
    <property type="term" value="P:proteasome-mediated ubiquitin-dependent protein catabolic process"/>
    <property type="evidence" value="ECO:0007669"/>
    <property type="project" value="TreeGrafter"/>
</dbReference>
<reference evidence="6" key="1">
    <citation type="journal article" date="2023" name="Insect Mol. Biol.">
        <title>Genome sequencing provides insights into the evolution of gene families encoding plant cell wall-degrading enzymes in longhorned beetles.</title>
        <authorList>
            <person name="Shin N.R."/>
            <person name="Okamura Y."/>
            <person name="Kirsch R."/>
            <person name="Pauchet Y."/>
        </authorList>
    </citation>
    <scope>NUCLEOTIDE SEQUENCE</scope>
    <source>
        <strain evidence="6">RBIC_L_NR</strain>
    </source>
</reference>
<accession>A0AAV8WQW3</accession>
<dbReference type="InterPro" id="IPR004162">
    <property type="entry name" value="SINA-like_animal"/>
</dbReference>
<feature type="domain" description="RING-type" evidence="5">
    <location>
        <begin position="214"/>
        <end position="249"/>
    </location>
</feature>
<name>A0AAV8WQW3_9CUCU</name>
<dbReference type="GO" id="GO:0061630">
    <property type="term" value="F:ubiquitin protein ligase activity"/>
    <property type="evidence" value="ECO:0007669"/>
    <property type="project" value="TreeGrafter"/>
</dbReference>
<keyword evidence="2 4" id="KW-0863">Zinc-finger</keyword>
<evidence type="ECO:0000256" key="2">
    <source>
        <dbReference type="ARBA" id="ARBA00022771"/>
    </source>
</evidence>
<evidence type="ECO:0000256" key="1">
    <source>
        <dbReference type="ARBA" id="ARBA00022723"/>
    </source>
</evidence>
<dbReference type="SUPFAM" id="SSF57850">
    <property type="entry name" value="RING/U-box"/>
    <property type="match status" value="1"/>
</dbReference>
<dbReference type="PROSITE" id="PS50089">
    <property type="entry name" value="ZF_RING_2"/>
    <property type="match status" value="1"/>
</dbReference>
<dbReference type="InterPro" id="IPR013083">
    <property type="entry name" value="Znf_RING/FYVE/PHD"/>
</dbReference>
<gene>
    <name evidence="6" type="ORF">NQ314_018179</name>
</gene>
<dbReference type="Proteomes" id="UP001162156">
    <property type="component" value="Unassembled WGS sequence"/>
</dbReference>
<keyword evidence="1" id="KW-0479">Metal-binding</keyword>
<proteinExistence type="predicted"/>
<keyword evidence="3" id="KW-0862">Zinc</keyword>
<sequence length="299" mass="33842">MAASSFDLPEPEVDTLKCSICDNYLSMSPILIVSADGPDQVCGRCKDIPKFKLIRNIAFEKLAKFVKFPCIYEICPEKIAWGEARRHELICSQRNMRCPMYYVGCKATVRIPELHYHIQGHCELKHHKYSKIYGKGADMFKNMTSRIPSQPVIDLVESDMFTYTLSVSDKEEIPAEGIVETSDKSTTEEILQGTNGKASSDEASNNLVRECLKCPVCNKYMLAPIFSCNIGHVICNKCTSKLKYCPTCKIRIEETRNLPLEAIAENIEFRCSNVKDNCDFFGNIKMICEHEAMCLAPFL</sequence>
<evidence type="ECO:0000313" key="7">
    <source>
        <dbReference type="Proteomes" id="UP001162156"/>
    </source>
</evidence>
<dbReference type="PANTHER" id="PTHR45877:SF2">
    <property type="entry name" value="E3 UBIQUITIN-PROTEIN LIGASE SINA-RELATED"/>
    <property type="match status" value="1"/>
</dbReference>
<evidence type="ECO:0000259" key="5">
    <source>
        <dbReference type="PROSITE" id="PS50089"/>
    </source>
</evidence>
<dbReference type="GO" id="GO:0031624">
    <property type="term" value="F:ubiquitin conjugating enzyme binding"/>
    <property type="evidence" value="ECO:0007669"/>
    <property type="project" value="TreeGrafter"/>
</dbReference>
<dbReference type="Pfam" id="PF21362">
    <property type="entry name" value="Sina_RING"/>
    <property type="match status" value="1"/>
</dbReference>
<dbReference type="EMBL" id="JANEYF010005104">
    <property type="protein sequence ID" value="KAJ8929155.1"/>
    <property type="molecule type" value="Genomic_DNA"/>
</dbReference>
<dbReference type="InterPro" id="IPR001841">
    <property type="entry name" value="Znf_RING"/>
</dbReference>
<dbReference type="InterPro" id="IPR049548">
    <property type="entry name" value="Sina-like_RING"/>
</dbReference>
<dbReference type="PANTHER" id="PTHR45877">
    <property type="entry name" value="E3 UBIQUITIN-PROTEIN LIGASE SIAH2"/>
    <property type="match status" value="1"/>
</dbReference>
<dbReference type="SUPFAM" id="SSF49599">
    <property type="entry name" value="TRAF domain-like"/>
    <property type="match status" value="1"/>
</dbReference>
<evidence type="ECO:0000256" key="3">
    <source>
        <dbReference type="ARBA" id="ARBA00022833"/>
    </source>
</evidence>
<protein>
    <recommendedName>
        <fullName evidence="5">RING-type domain-containing protein</fullName>
    </recommendedName>
</protein>
<dbReference type="Gene3D" id="3.30.40.10">
    <property type="entry name" value="Zinc/RING finger domain, C3HC4 (zinc finger)"/>
    <property type="match status" value="2"/>
</dbReference>